<dbReference type="GeneID" id="37618476"/>
<sequence>METYTNIEIQENVNERDPYKVFNAMYEQFILKMIDFFPEYRKLIFYHELLKNIQKANYKFPAQLYLSSVGPHSKHVFEADDTYFMRDEGVTITKTRNRAVIEETLKKNWYNMTPERKKIVWFFIQRLLLVSSFIEENPEEWMDLENIEELTNDFKIIDALEKDGLIRKK</sequence>
<dbReference type="EMBL" id="KX008963">
    <property type="protein sequence ID" value="AOM63426.1"/>
    <property type="molecule type" value="Genomic_DNA"/>
</dbReference>
<keyword evidence="2" id="KW-1185">Reference proteome</keyword>
<organismHost>
    <name type="scientific">Heterosigma akashiwo</name>
    <name type="common">Chromophytic alga</name>
    <name type="synonym">Heterosigma carterae</name>
    <dbReference type="NCBI Taxonomy" id="2829"/>
</organismHost>
<dbReference type="RefSeq" id="YP_009507492.1">
    <property type="nucleotide sequence ID" value="NC_038553.1"/>
</dbReference>
<organism evidence="1 2">
    <name type="scientific">Heterosigma akashiwo virus 01</name>
    <name type="common">HaV01</name>
    <dbReference type="NCBI Taxonomy" id="97195"/>
    <lineage>
        <taxon>Viruses</taxon>
        <taxon>Varidnaviria</taxon>
        <taxon>Bamfordvirae</taxon>
        <taxon>Nucleocytoviricota</taxon>
        <taxon>Megaviricetes</taxon>
        <taxon>Algavirales</taxon>
        <taxon>Phycodnaviridae</taxon>
        <taxon>Raphidovirus</taxon>
        <taxon>Raphidovirus japonicum</taxon>
    </lineage>
</organism>
<dbReference type="KEGG" id="vg:37618476"/>
<evidence type="ECO:0000313" key="2">
    <source>
        <dbReference type="Proteomes" id="UP000232488"/>
    </source>
</evidence>
<accession>A0A1C9C568</accession>
<gene>
    <name evidence="1" type="primary">HaV53_ORF95</name>
</gene>
<dbReference type="Proteomes" id="UP000232488">
    <property type="component" value="Segment"/>
</dbReference>
<reference evidence="1 2" key="1">
    <citation type="submission" date="2016-03" db="EMBL/GenBank/DDBJ databases">
        <title>Genome sequences of a Phycodnavirus, Heterosigma akashiwo virus strain 53.</title>
        <authorList>
            <person name="Ueki S."/>
            <person name="Ogura Y."/>
            <person name="Hayashi T."/>
        </authorList>
    </citation>
    <scope>NUCLEOTIDE SEQUENCE [LARGE SCALE GENOMIC DNA]</scope>
    <source>
        <strain evidence="1">HaV53</strain>
    </source>
</reference>
<protein>
    <submittedName>
        <fullName evidence="1">Uncharacterized protein</fullName>
    </submittedName>
</protein>
<evidence type="ECO:0000313" key="1">
    <source>
        <dbReference type="EMBL" id="AOM63426.1"/>
    </source>
</evidence>
<proteinExistence type="predicted"/>
<name>A0A1C9C568_HAV01</name>